<dbReference type="InterPro" id="IPR008278">
    <property type="entry name" value="4-PPantetheinyl_Trfase_dom"/>
</dbReference>
<evidence type="ECO:0000313" key="5">
    <source>
        <dbReference type="Proteomes" id="UP000006327"/>
    </source>
</evidence>
<dbReference type="PANTHER" id="PTHR12215">
    <property type="entry name" value="PHOSPHOPANTETHEINE TRANSFERASE"/>
    <property type="match status" value="1"/>
</dbReference>
<dbReference type="GO" id="GO:0008897">
    <property type="term" value="F:holo-[acyl-carrier-protein] synthase activity"/>
    <property type="evidence" value="ECO:0007669"/>
    <property type="project" value="InterPro"/>
</dbReference>
<evidence type="ECO:0000259" key="3">
    <source>
        <dbReference type="Pfam" id="PF01648"/>
    </source>
</evidence>
<dbReference type="AlphaFoldDB" id="K6YKD0"/>
<evidence type="ECO:0000256" key="2">
    <source>
        <dbReference type="ARBA" id="ARBA00022679"/>
    </source>
</evidence>
<dbReference type="InterPro" id="IPR037143">
    <property type="entry name" value="4-PPantetheinyl_Trfase_dom_sf"/>
</dbReference>
<reference evidence="4 5" key="1">
    <citation type="journal article" date="2017" name="Antonie Van Leeuwenhoek">
        <title>Rhizobium rhizosphaerae sp. nov., a novel species isolated from rice rhizosphere.</title>
        <authorList>
            <person name="Zhao J.J."/>
            <person name="Zhang J."/>
            <person name="Zhang R.J."/>
            <person name="Zhang C.W."/>
            <person name="Yin H.Q."/>
            <person name="Zhang X.X."/>
        </authorList>
    </citation>
    <scope>NUCLEOTIDE SEQUENCE [LARGE SCALE GENOMIC DNA]</scope>
    <source>
        <strain evidence="4 5">BSs20135</strain>
    </source>
</reference>
<dbReference type="EMBL" id="BAEO01000002">
    <property type="protein sequence ID" value="GAC17073.1"/>
    <property type="molecule type" value="Genomic_DNA"/>
</dbReference>
<feature type="domain" description="4'-phosphopantetheinyl transferase" evidence="3">
    <location>
        <begin position="126"/>
        <end position="183"/>
    </location>
</feature>
<evidence type="ECO:0000256" key="1">
    <source>
        <dbReference type="ARBA" id="ARBA00010990"/>
    </source>
</evidence>
<sequence length="237" mass="27342">MISQQSAIGSPEKLRLVSLPINNIYVYYCDMQQFNIDPGLLFGCLNQTDQRRYQSFKNVSRQRQFAMSRWLIKQCLKQLFAVSTSHDYQLIDYARWRVMETDANYSVSISHSGHYIAAAIAAFPCSIGIDIEQHKSRNFTELVKIFSTPTEQNLVCNHSEQQQSFYRLWTAKEAFLKVTQSSFELVCRENLAICLQHNLGQVAGHHYLTGYLEESKYSYSVMTNADATMQVQEFALN</sequence>
<protein>
    <recommendedName>
        <fullName evidence="3">4'-phosphopantetheinyl transferase domain-containing protein</fullName>
    </recommendedName>
</protein>
<accession>K6YKD0</accession>
<comment type="similarity">
    <text evidence="1">Belongs to the P-Pant transferase superfamily. Gsp/Sfp/HetI/AcpT family.</text>
</comment>
<dbReference type="InterPro" id="IPR050559">
    <property type="entry name" value="P-Pant_transferase_sf"/>
</dbReference>
<gene>
    <name evidence="4" type="ORF">GARC_0091</name>
</gene>
<dbReference type="GO" id="GO:0019878">
    <property type="term" value="P:lysine biosynthetic process via aminoadipic acid"/>
    <property type="evidence" value="ECO:0007669"/>
    <property type="project" value="TreeGrafter"/>
</dbReference>
<evidence type="ECO:0000313" key="4">
    <source>
        <dbReference type="EMBL" id="GAC17073.1"/>
    </source>
</evidence>
<organism evidence="4 5">
    <name type="scientific">Paraglaciecola arctica BSs20135</name>
    <dbReference type="NCBI Taxonomy" id="493475"/>
    <lineage>
        <taxon>Bacteria</taxon>
        <taxon>Pseudomonadati</taxon>
        <taxon>Pseudomonadota</taxon>
        <taxon>Gammaproteobacteria</taxon>
        <taxon>Alteromonadales</taxon>
        <taxon>Alteromonadaceae</taxon>
        <taxon>Paraglaciecola</taxon>
    </lineage>
</organism>
<dbReference type="SUPFAM" id="SSF56214">
    <property type="entry name" value="4'-phosphopantetheinyl transferase"/>
    <property type="match status" value="2"/>
</dbReference>
<dbReference type="GO" id="GO:0000287">
    <property type="term" value="F:magnesium ion binding"/>
    <property type="evidence" value="ECO:0007669"/>
    <property type="project" value="InterPro"/>
</dbReference>
<comment type="caution">
    <text evidence="4">The sequence shown here is derived from an EMBL/GenBank/DDBJ whole genome shotgun (WGS) entry which is preliminary data.</text>
</comment>
<proteinExistence type="inferred from homology"/>
<dbReference type="STRING" id="493475.GARC_0091"/>
<dbReference type="PANTHER" id="PTHR12215:SF10">
    <property type="entry name" value="L-AMINOADIPATE-SEMIALDEHYDE DEHYDROGENASE-PHOSPHOPANTETHEINYL TRANSFERASE"/>
    <property type="match status" value="1"/>
</dbReference>
<keyword evidence="2" id="KW-0808">Transferase</keyword>
<dbReference type="eggNOG" id="COG2091">
    <property type="taxonomic scope" value="Bacteria"/>
</dbReference>
<name>K6YKD0_9ALTE</name>
<keyword evidence="5" id="KW-1185">Reference proteome</keyword>
<dbReference type="GO" id="GO:0005829">
    <property type="term" value="C:cytosol"/>
    <property type="evidence" value="ECO:0007669"/>
    <property type="project" value="TreeGrafter"/>
</dbReference>
<dbReference type="Gene3D" id="3.90.470.20">
    <property type="entry name" value="4'-phosphopantetheinyl transferase domain"/>
    <property type="match status" value="2"/>
</dbReference>
<dbReference type="Proteomes" id="UP000006327">
    <property type="component" value="Unassembled WGS sequence"/>
</dbReference>
<dbReference type="Pfam" id="PF01648">
    <property type="entry name" value="ACPS"/>
    <property type="match status" value="1"/>
</dbReference>